<dbReference type="PANTHER" id="PTHR19857">
    <property type="entry name" value="MITOCHONDRIAL DIVISION PROTEIN 1-RELATED"/>
    <property type="match status" value="1"/>
</dbReference>
<keyword evidence="3" id="KW-0687">Ribonucleoprotein</keyword>
<dbReference type="Pfam" id="PF00400">
    <property type="entry name" value="WD40"/>
    <property type="match status" value="5"/>
</dbReference>
<protein>
    <submittedName>
        <fullName evidence="6">Uncharacterized protein</fullName>
    </submittedName>
</protein>
<evidence type="ECO:0000256" key="4">
    <source>
        <dbReference type="PROSITE-ProRule" id="PRU00221"/>
    </source>
</evidence>
<comment type="caution">
    <text evidence="6">The sequence shown here is derived from an EMBL/GenBank/DDBJ whole genome shotgun (WGS) entry which is preliminary data.</text>
</comment>
<keyword evidence="2" id="KW-0677">Repeat</keyword>
<feature type="repeat" description="WD" evidence="4">
    <location>
        <begin position="147"/>
        <end position="182"/>
    </location>
</feature>
<dbReference type="AlphaFoldDB" id="A0A061J441"/>
<evidence type="ECO:0000313" key="6">
    <source>
        <dbReference type="EMBL" id="ESL10213.1"/>
    </source>
</evidence>
<dbReference type="InterPro" id="IPR019775">
    <property type="entry name" value="WD40_repeat_CS"/>
</dbReference>
<evidence type="ECO:0000256" key="2">
    <source>
        <dbReference type="ARBA" id="ARBA00022737"/>
    </source>
</evidence>
<dbReference type="InterPro" id="IPR015943">
    <property type="entry name" value="WD40/YVTN_repeat-like_dom_sf"/>
</dbReference>
<dbReference type="InterPro" id="IPR051179">
    <property type="entry name" value="WD_repeat_multifunction"/>
</dbReference>
<dbReference type="GO" id="GO:0005840">
    <property type="term" value="C:ribosome"/>
    <property type="evidence" value="ECO:0007669"/>
    <property type="project" value="UniProtKB-KW"/>
</dbReference>
<evidence type="ECO:0000256" key="3">
    <source>
        <dbReference type="ARBA" id="ARBA00022980"/>
    </source>
</evidence>
<dbReference type="PANTHER" id="PTHR19857:SF8">
    <property type="entry name" value="ANGIO-ASSOCIATED MIGRATORY CELL PROTEIN"/>
    <property type="match status" value="1"/>
</dbReference>
<evidence type="ECO:0000313" key="7">
    <source>
        <dbReference type="Proteomes" id="UP000031737"/>
    </source>
</evidence>
<accession>A0A061J441</accession>
<proteinExistence type="predicted"/>
<feature type="repeat" description="WD" evidence="4">
    <location>
        <begin position="231"/>
        <end position="272"/>
    </location>
</feature>
<dbReference type="PROSITE" id="PS00678">
    <property type="entry name" value="WD_REPEATS_1"/>
    <property type="match status" value="1"/>
</dbReference>
<dbReference type="SMART" id="SM00320">
    <property type="entry name" value="WD40"/>
    <property type="match status" value="8"/>
</dbReference>
<keyword evidence="7" id="KW-1185">Reference proteome</keyword>
<gene>
    <name evidence="6" type="ORF">TRSC58_02058</name>
</gene>
<dbReference type="Gene3D" id="2.130.10.10">
    <property type="entry name" value="YVTN repeat-like/Quinoprotein amine dehydrogenase"/>
    <property type="match status" value="3"/>
</dbReference>
<feature type="compositionally biased region" description="Acidic residues" evidence="5">
    <location>
        <begin position="42"/>
        <end position="54"/>
    </location>
</feature>
<dbReference type="Proteomes" id="UP000031737">
    <property type="component" value="Unassembled WGS sequence"/>
</dbReference>
<name>A0A061J441_TRYRA</name>
<evidence type="ECO:0000256" key="5">
    <source>
        <dbReference type="SAM" id="MobiDB-lite"/>
    </source>
</evidence>
<sequence>MNRPTDMHFGAAEEDVEEPQEAFLDLDDPDNEILDESKMAEIEDDDGELQEDEEEAHRCGAFDATDAGEHDTADEVEGAEDLNAIPDREPERDDALCVFRGRDGRPLHAVVVHPHDASIFAASGESDEVYILRLVADGHTIETRAVLQGHSDTISLLAFSPDGNWLASSGLDSVVALWSTSTWELRHCLRDLSGEILTLLWHPSSLVLLAGGEDAQAAMWNVAKGTLAMYFAGHGGPVTCMAWSPDHKKVLTGSGDGGVIVFSPKTGEQEAYITKGLSPDRAPVTALCLLGDDDRCVVGCEDGTMHIISLRSGRAVTSMQETHSQAIESLCISHSNAAEHVASPPLLLSASCDSSIAVWNTADLTLRVVLRVGESIIPAVWTCCHFIVAGCSDGEVKVWDGRSLEQQPLVRLMGHRRMVLSLIVLEDAGMIATASDDGTVRFFASQLH</sequence>
<evidence type="ECO:0000256" key="1">
    <source>
        <dbReference type="ARBA" id="ARBA00022574"/>
    </source>
</evidence>
<feature type="region of interest" description="Disordered" evidence="5">
    <location>
        <begin position="1"/>
        <end position="20"/>
    </location>
</feature>
<feature type="repeat" description="WD" evidence="4">
    <location>
        <begin position="189"/>
        <end position="230"/>
    </location>
</feature>
<dbReference type="SUPFAM" id="SSF50978">
    <property type="entry name" value="WD40 repeat-like"/>
    <property type="match status" value="1"/>
</dbReference>
<reference evidence="6 7" key="1">
    <citation type="submission" date="2013-07" db="EMBL/GenBank/DDBJ databases">
        <authorList>
            <person name="Stoco P.H."/>
            <person name="Wagner G."/>
            <person name="Gerber A."/>
            <person name="Zaha A."/>
            <person name="Thompson C."/>
            <person name="Bartholomeu D.C."/>
            <person name="Luckemeyer D.D."/>
            <person name="Bahia D."/>
            <person name="Loreto E."/>
            <person name="Prestes E.B."/>
            <person name="Lima F.M."/>
            <person name="Rodrigues-Luiz G."/>
            <person name="Vallejo G.A."/>
            <person name="Filho J.F."/>
            <person name="Monteiro K.M."/>
            <person name="Tyler K.M."/>
            <person name="de Almeida L.G."/>
            <person name="Ortiz M.F."/>
            <person name="Siervo M.A."/>
            <person name="de Moraes M.H."/>
            <person name="Cunha O.L."/>
            <person name="Mendonca-Neto R."/>
            <person name="Silva R."/>
            <person name="Teixeira S.M."/>
            <person name="Murta S.M."/>
            <person name="Sincero T.C."/>
            <person name="Mendes T.A."/>
            <person name="Urmenyi T.P."/>
            <person name="Silva V.G."/>
            <person name="da Rocha W.D."/>
            <person name="Andersson B."/>
            <person name="Romanha A.J."/>
            <person name="Steindel M."/>
            <person name="de Vasconcelos A.T."/>
            <person name="Grisard E.C."/>
        </authorList>
    </citation>
    <scope>NUCLEOTIDE SEQUENCE [LARGE SCALE GENOMIC DNA]</scope>
    <source>
        <strain evidence="6 7">SC58</strain>
    </source>
</reference>
<organism evidence="6 7">
    <name type="scientific">Trypanosoma rangeli SC58</name>
    <dbReference type="NCBI Taxonomy" id="429131"/>
    <lineage>
        <taxon>Eukaryota</taxon>
        <taxon>Discoba</taxon>
        <taxon>Euglenozoa</taxon>
        <taxon>Kinetoplastea</taxon>
        <taxon>Metakinetoplastina</taxon>
        <taxon>Trypanosomatida</taxon>
        <taxon>Trypanosomatidae</taxon>
        <taxon>Trypanosoma</taxon>
        <taxon>Herpetosoma</taxon>
    </lineage>
</organism>
<dbReference type="InterPro" id="IPR036322">
    <property type="entry name" value="WD40_repeat_dom_sf"/>
</dbReference>
<feature type="region of interest" description="Disordered" evidence="5">
    <location>
        <begin position="37"/>
        <end position="57"/>
    </location>
</feature>
<keyword evidence="1 4" id="KW-0853">WD repeat</keyword>
<feature type="repeat" description="WD" evidence="4">
    <location>
        <begin position="412"/>
        <end position="448"/>
    </location>
</feature>
<dbReference type="EMBL" id="AUPL01002058">
    <property type="protein sequence ID" value="ESL10213.1"/>
    <property type="molecule type" value="Genomic_DNA"/>
</dbReference>
<dbReference type="OrthoDB" id="10261640at2759"/>
<dbReference type="CDD" id="cd00200">
    <property type="entry name" value="WD40"/>
    <property type="match status" value="1"/>
</dbReference>
<dbReference type="PROSITE" id="PS50294">
    <property type="entry name" value="WD_REPEATS_REGION"/>
    <property type="match status" value="3"/>
</dbReference>
<keyword evidence="3" id="KW-0689">Ribosomal protein</keyword>
<dbReference type="InterPro" id="IPR001680">
    <property type="entry name" value="WD40_rpt"/>
</dbReference>
<dbReference type="PROSITE" id="PS50082">
    <property type="entry name" value="WD_REPEATS_2"/>
    <property type="match status" value="4"/>
</dbReference>
<dbReference type="VEuPathDB" id="TriTrypDB:TRSC58_02058"/>